<comment type="caution">
    <text evidence="2">The sequence shown here is derived from an EMBL/GenBank/DDBJ whole genome shotgun (WGS) entry which is preliminary data.</text>
</comment>
<feature type="region of interest" description="Disordered" evidence="1">
    <location>
        <begin position="143"/>
        <end position="164"/>
    </location>
</feature>
<evidence type="ECO:0000313" key="2">
    <source>
        <dbReference type="EMBL" id="RNJ25722.1"/>
    </source>
</evidence>
<feature type="region of interest" description="Disordered" evidence="1">
    <location>
        <begin position="23"/>
        <end position="83"/>
    </location>
</feature>
<dbReference type="Proteomes" id="UP000270581">
    <property type="component" value="Unassembled WGS sequence"/>
</dbReference>
<dbReference type="RefSeq" id="WP_123123788.1">
    <property type="nucleotide sequence ID" value="NZ_QKNW01000001.1"/>
</dbReference>
<dbReference type="PROSITE" id="PS51318">
    <property type="entry name" value="TAT"/>
    <property type="match status" value="1"/>
</dbReference>
<accession>A0AAJ4R7J8</accession>
<organism evidence="2 3">
    <name type="scientific">Halosegnis longus</name>
    <dbReference type="NCBI Taxonomy" id="2216012"/>
    <lineage>
        <taxon>Archaea</taxon>
        <taxon>Methanobacteriati</taxon>
        <taxon>Methanobacteriota</taxon>
        <taxon>Stenosarchaea group</taxon>
        <taxon>Halobacteria</taxon>
        <taxon>Halobacteriales</taxon>
        <taxon>Natronomonadaceae</taxon>
        <taxon>Halosegnis</taxon>
    </lineage>
</organism>
<dbReference type="EMBL" id="RJJC01000001">
    <property type="protein sequence ID" value="RNJ25722.1"/>
    <property type="molecule type" value="Genomic_DNA"/>
</dbReference>
<proteinExistence type="predicted"/>
<keyword evidence="3" id="KW-1185">Reference proteome</keyword>
<protein>
    <submittedName>
        <fullName evidence="2">Uncharacterized protein</fullName>
    </submittedName>
</protein>
<dbReference type="InterPro" id="IPR006311">
    <property type="entry name" value="TAT_signal"/>
</dbReference>
<dbReference type="AlphaFoldDB" id="A0AAJ4R7J8"/>
<sequence>MSDGDQSTRRSLLRATGVAAAVGLAGCTGSPGGGNGSGDTGRTDTETPTPTDAETETPTDTETPPPDDATGRVHRVSSDDTPDLAVEPAVTVVDAFVAADGPAVLRVDVDNPSDETVVVGEYRDVVFQYVSSSDFTYQLLPHSERSTTGVPERERPPYPTEEGESCWRLTEPLAQTTEYGTVSIPAGGTLTAFVGLYANPDAGACLPTGEYRFEATYALEEPVGTSSGTATEQERTTAEWGFSLSVESL</sequence>
<feature type="compositionally biased region" description="Gly residues" evidence="1">
    <location>
        <begin position="29"/>
        <end position="39"/>
    </location>
</feature>
<gene>
    <name evidence="2" type="ORF">Nmn1133_02800</name>
</gene>
<evidence type="ECO:0000256" key="1">
    <source>
        <dbReference type="SAM" id="MobiDB-lite"/>
    </source>
</evidence>
<name>A0AAJ4R7J8_9EURY</name>
<reference evidence="2 3" key="1">
    <citation type="submission" date="2018-11" db="EMBL/GenBank/DDBJ databases">
        <title>Genome sequences of Natronomonas sp. CBA1133.</title>
        <authorList>
            <person name="Roh S.W."/>
            <person name="Cha I.-T."/>
        </authorList>
    </citation>
    <scope>NUCLEOTIDE SEQUENCE [LARGE SCALE GENOMIC DNA]</scope>
    <source>
        <strain evidence="2 3">CBA1133</strain>
    </source>
</reference>
<evidence type="ECO:0000313" key="3">
    <source>
        <dbReference type="Proteomes" id="UP000270581"/>
    </source>
</evidence>